<keyword evidence="3" id="KW-1185">Reference proteome</keyword>
<keyword evidence="1" id="KW-0732">Signal</keyword>
<name>A4AE73_9GAMM</name>
<protein>
    <submittedName>
        <fullName evidence="2">Uncharacterized protein</fullName>
    </submittedName>
</protein>
<comment type="caution">
    <text evidence="2">The sequence shown here is derived from an EMBL/GenBank/DDBJ whole genome shotgun (WGS) entry which is preliminary data.</text>
</comment>
<evidence type="ECO:0000313" key="3">
    <source>
        <dbReference type="Proteomes" id="UP000019205"/>
    </source>
</evidence>
<feature type="chain" id="PRO_5002665623" evidence="1">
    <location>
        <begin position="25"/>
        <end position="119"/>
    </location>
</feature>
<reference evidence="2 3" key="1">
    <citation type="journal article" date="2007" name="Proc. Natl. Acad. Sci. U.S.A.">
        <title>Characterization of a marine gammaproteobacterium capable of aerobic anoxygenic photosynthesis.</title>
        <authorList>
            <person name="Fuchs B.M."/>
            <person name="Spring S."/>
            <person name="Teeling H."/>
            <person name="Quast C."/>
            <person name="Wulf J."/>
            <person name="Schattenhofer M."/>
            <person name="Yan S."/>
            <person name="Ferriera S."/>
            <person name="Johnson J."/>
            <person name="Glockner F.O."/>
            <person name="Amann R."/>
        </authorList>
    </citation>
    <scope>NUCLEOTIDE SEQUENCE [LARGE SCALE GENOMIC DNA]</scope>
    <source>
        <strain evidence="2">KT71</strain>
    </source>
</reference>
<reference evidence="2 3" key="2">
    <citation type="journal article" date="2009" name="PLoS ONE">
        <title>The photosynthetic apparatus and its regulation in the aerobic gammaproteobacterium Congregibacter litoralis gen. nov., sp. nov.</title>
        <authorList>
            <person name="Spring S."/>
            <person name="Lunsdorf H."/>
            <person name="Fuchs B.M."/>
            <person name="Tindall B.J."/>
        </authorList>
    </citation>
    <scope>NUCLEOTIDE SEQUENCE [LARGE SCALE GENOMIC DNA]</scope>
    <source>
        <strain evidence="2">KT71</strain>
    </source>
</reference>
<evidence type="ECO:0000256" key="1">
    <source>
        <dbReference type="SAM" id="SignalP"/>
    </source>
</evidence>
<dbReference type="RefSeq" id="WP_008294172.1">
    <property type="nucleotide sequence ID" value="NZ_CM002299.1"/>
</dbReference>
<dbReference type="EMBL" id="AAOA02000003">
    <property type="protein sequence ID" value="EAQ95688.1"/>
    <property type="molecule type" value="Genomic_DNA"/>
</dbReference>
<dbReference type="HOGENOM" id="CLU_2057398_0_0_6"/>
<dbReference type="Proteomes" id="UP000019205">
    <property type="component" value="Chromosome"/>
</dbReference>
<sequence>MSILKAISLLFVCFALVTGSVANAAMPCCMKMDSSAKQMQMDDNADSNMDMPCHQKAEKYTKTKADCKGCSCMHCVKMSAMPEQPSAAGEVASSVQTFGTQSVHSCQPEGVFQPPKQLS</sequence>
<proteinExistence type="predicted"/>
<gene>
    <name evidence="2" type="ORF">KT71_08712</name>
</gene>
<organism evidence="2 3">
    <name type="scientific">Congregibacter litoralis KT71</name>
    <dbReference type="NCBI Taxonomy" id="314285"/>
    <lineage>
        <taxon>Bacteria</taxon>
        <taxon>Pseudomonadati</taxon>
        <taxon>Pseudomonadota</taxon>
        <taxon>Gammaproteobacteria</taxon>
        <taxon>Cellvibrionales</taxon>
        <taxon>Halieaceae</taxon>
        <taxon>Congregibacter</taxon>
    </lineage>
</organism>
<evidence type="ECO:0000313" key="2">
    <source>
        <dbReference type="EMBL" id="EAQ95688.1"/>
    </source>
</evidence>
<accession>A4AE73</accession>
<feature type="signal peptide" evidence="1">
    <location>
        <begin position="1"/>
        <end position="24"/>
    </location>
</feature>
<dbReference type="AlphaFoldDB" id="A4AE73"/>